<evidence type="ECO:0000313" key="2">
    <source>
        <dbReference type="EMBL" id="KPI43051.1"/>
    </source>
</evidence>
<proteinExistence type="predicted"/>
<dbReference type="Pfam" id="PF01965">
    <property type="entry name" value="DJ-1_PfpI"/>
    <property type="match status" value="1"/>
</dbReference>
<dbReference type="InterPro" id="IPR029062">
    <property type="entry name" value="Class_I_gatase-like"/>
</dbReference>
<dbReference type="GeneID" id="28734014"/>
<dbReference type="OrthoDB" id="543156at2759"/>
<dbReference type="InterPro" id="IPR052158">
    <property type="entry name" value="INH-QAR"/>
</dbReference>
<dbReference type="AlphaFoldDB" id="A0A0N0NPR3"/>
<gene>
    <name evidence="2" type="ORF">AB675_2183</name>
</gene>
<comment type="caution">
    <text evidence="2">The sequence shown here is derived from an EMBL/GenBank/DDBJ whole genome shotgun (WGS) entry which is preliminary data.</text>
</comment>
<evidence type="ECO:0000259" key="1">
    <source>
        <dbReference type="Pfam" id="PF01965"/>
    </source>
</evidence>
<dbReference type="PANTHER" id="PTHR43130">
    <property type="entry name" value="ARAC-FAMILY TRANSCRIPTIONAL REGULATOR"/>
    <property type="match status" value="1"/>
</dbReference>
<dbReference type="InterPro" id="IPR002818">
    <property type="entry name" value="DJ-1/PfpI"/>
</dbReference>
<dbReference type="SUPFAM" id="SSF52317">
    <property type="entry name" value="Class I glutamine amidotransferase-like"/>
    <property type="match status" value="1"/>
</dbReference>
<dbReference type="RefSeq" id="XP_018003014.1">
    <property type="nucleotide sequence ID" value="XM_018142134.1"/>
</dbReference>
<dbReference type="VEuPathDB" id="FungiDB:AB675_2183"/>
<dbReference type="EMBL" id="LFJN01000006">
    <property type="protein sequence ID" value="KPI43051.1"/>
    <property type="molecule type" value="Genomic_DNA"/>
</dbReference>
<protein>
    <submittedName>
        <fullName evidence="2">Isonitrile hydratase</fullName>
    </submittedName>
</protein>
<reference evidence="2 3" key="1">
    <citation type="submission" date="2015-06" db="EMBL/GenBank/DDBJ databases">
        <title>Draft genome of the ant-associated black yeast Phialophora attae CBS 131958.</title>
        <authorList>
            <person name="Moreno L.F."/>
            <person name="Stielow B.J."/>
            <person name="de Hoog S."/>
            <person name="Vicente V.A."/>
            <person name="Weiss V.A."/>
            <person name="de Vries M."/>
            <person name="Cruz L.M."/>
            <person name="Souza E.M."/>
        </authorList>
    </citation>
    <scope>NUCLEOTIDE SEQUENCE [LARGE SCALE GENOMIC DNA]</scope>
    <source>
        <strain evidence="2 3">CBS 131958</strain>
    </source>
</reference>
<sequence>MSQKLQFGVLMHPYQAIDCVGPLDVLSSSSKPYLEPLLGLGLYDKSVPEHALDYDFHYIKDTLEPSTHTAGLRLVPTTTLDTCPKLDYLLVGGPDPAWTQDPSFPAYAKFVQERLPELKIVFATCTGAIILGAMGVLDGLNATVNHQLIGPARQMCPKVKWTDEKQWIVDGKFWTAGGAVAGMDMMAQWVIDNSTRDAAECGWGFLDYEPRDVHGRLLKREKYGLRLQAA</sequence>
<dbReference type="Proteomes" id="UP000038010">
    <property type="component" value="Unassembled WGS sequence"/>
</dbReference>
<evidence type="ECO:0000313" key="3">
    <source>
        <dbReference type="Proteomes" id="UP000038010"/>
    </source>
</evidence>
<dbReference type="PANTHER" id="PTHR43130:SF7">
    <property type="entry name" value="DJ-1_PFPI DOMAIN-CONTAINING PROTEIN"/>
    <property type="match status" value="1"/>
</dbReference>
<dbReference type="Gene3D" id="3.40.50.880">
    <property type="match status" value="1"/>
</dbReference>
<organism evidence="2 3">
    <name type="scientific">Cyphellophora attinorum</name>
    <dbReference type="NCBI Taxonomy" id="1664694"/>
    <lineage>
        <taxon>Eukaryota</taxon>
        <taxon>Fungi</taxon>
        <taxon>Dikarya</taxon>
        <taxon>Ascomycota</taxon>
        <taxon>Pezizomycotina</taxon>
        <taxon>Eurotiomycetes</taxon>
        <taxon>Chaetothyriomycetidae</taxon>
        <taxon>Chaetothyriales</taxon>
        <taxon>Cyphellophoraceae</taxon>
        <taxon>Cyphellophora</taxon>
    </lineage>
</organism>
<name>A0A0N0NPR3_9EURO</name>
<feature type="domain" description="DJ-1/PfpI" evidence="1">
    <location>
        <begin position="52"/>
        <end position="188"/>
    </location>
</feature>
<keyword evidence="3" id="KW-1185">Reference proteome</keyword>
<accession>A0A0N0NPR3</accession>